<reference evidence="1 2" key="1">
    <citation type="submission" date="2016-10" db="EMBL/GenBank/DDBJ databases">
        <authorList>
            <person name="de Groot N.N."/>
        </authorList>
    </citation>
    <scope>NUCLEOTIDE SEQUENCE [LARGE SCALE GENOMIC DNA]</scope>
    <source>
        <strain evidence="1 2">DSM 14858</strain>
    </source>
</reference>
<dbReference type="STRING" id="188906.SAMN04488526_0463"/>
<name>A0A1H7GMR7_9RHOB</name>
<evidence type="ECO:0008006" key="3">
    <source>
        <dbReference type="Google" id="ProtNLM"/>
    </source>
</evidence>
<keyword evidence="2" id="KW-1185">Reference proteome</keyword>
<accession>A0A1H7GMR7</accession>
<dbReference type="RefSeq" id="WP_092759382.1">
    <property type="nucleotide sequence ID" value="NZ_FNZQ01000001.1"/>
</dbReference>
<organism evidence="1 2">
    <name type="scientific">Jannaschia helgolandensis</name>
    <dbReference type="NCBI Taxonomy" id="188906"/>
    <lineage>
        <taxon>Bacteria</taxon>
        <taxon>Pseudomonadati</taxon>
        <taxon>Pseudomonadota</taxon>
        <taxon>Alphaproteobacteria</taxon>
        <taxon>Rhodobacterales</taxon>
        <taxon>Roseobacteraceae</taxon>
        <taxon>Jannaschia</taxon>
    </lineage>
</organism>
<gene>
    <name evidence="1" type="ORF">SAMN04488526_0463</name>
</gene>
<dbReference type="EMBL" id="FNZQ01000001">
    <property type="protein sequence ID" value="SEK39369.1"/>
    <property type="molecule type" value="Genomic_DNA"/>
</dbReference>
<evidence type="ECO:0000313" key="1">
    <source>
        <dbReference type="EMBL" id="SEK39369.1"/>
    </source>
</evidence>
<dbReference type="OrthoDB" id="8720942at2"/>
<proteinExistence type="predicted"/>
<dbReference type="Gene3D" id="3.30.1330.80">
    <property type="entry name" value="Hypothetical protein, similar to alpha- acetolactate decarboxylase, domain 2"/>
    <property type="match status" value="1"/>
</dbReference>
<evidence type="ECO:0000313" key="2">
    <source>
        <dbReference type="Proteomes" id="UP000199283"/>
    </source>
</evidence>
<dbReference type="Proteomes" id="UP000199283">
    <property type="component" value="Unassembled WGS sequence"/>
</dbReference>
<dbReference type="AlphaFoldDB" id="A0A1H7GMR7"/>
<protein>
    <recommendedName>
        <fullName evidence="3">PPC domain-containing protein</fullName>
    </recommendedName>
</protein>
<dbReference type="SUPFAM" id="SSF117856">
    <property type="entry name" value="AF0104/ALDC/Ptd012-like"/>
    <property type="match status" value="2"/>
</dbReference>
<sequence length="278" mass="29503">MTPSISRDLIRHPGPKRSDRILSARGTVTTRTVTLPRGSVLMQAVAQAMDDAGCDSGVMVLDGLRIGPYRYVMPGPSHDADHAAWYSAPRDGGSGKIVFGTAIVGRRDGAWWLHCHARWTDGDATRMGHLLPDDVKLSEDAQITLHAFKGGAFEVLHDAETNFSIFHAMGGMADGNAVIAKINPHEDISSALETLIHGAGFARAKIHGIGSLIGAVFDGAPPMTSPISEVLIPPGAIWNGALHLPMECVDPDNGQYAGLLTKGRAPVCVTFEVMIVAT</sequence>